<dbReference type="EMBL" id="JAABOA010000430">
    <property type="protein sequence ID" value="KAF9584376.1"/>
    <property type="molecule type" value="Genomic_DNA"/>
</dbReference>
<feature type="chain" id="PRO_5040494696" evidence="1">
    <location>
        <begin position="23"/>
        <end position="84"/>
    </location>
</feature>
<dbReference type="Proteomes" id="UP000780801">
    <property type="component" value="Unassembled WGS sequence"/>
</dbReference>
<protein>
    <submittedName>
        <fullName evidence="2">Uncharacterized protein</fullName>
    </submittedName>
</protein>
<name>A0A9P6G0Z4_9FUNG</name>
<comment type="caution">
    <text evidence="2">The sequence shown here is derived from an EMBL/GenBank/DDBJ whole genome shotgun (WGS) entry which is preliminary data.</text>
</comment>
<proteinExistence type="predicted"/>
<reference evidence="2" key="1">
    <citation type="journal article" date="2020" name="Fungal Divers.">
        <title>Resolving the Mortierellaceae phylogeny through synthesis of multi-gene phylogenetics and phylogenomics.</title>
        <authorList>
            <person name="Vandepol N."/>
            <person name="Liber J."/>
            <person name="Desiro A."/>
            <person name="Na H."/>
            <person name="Kennedy M."/>
            <person name="Barry K."/>
            <person name="Grigoriev I.V."/>
            <person name="Miller A.N."/>
            <person name="O'Donnell K."/>
            <person name="Stajich J.E."/>
            <person name="Bonito G."/>
        </authorList>
    </citation>
    <scope>NUCLEOTIDE SEQUENCE</scope>
    <source>
        <strain evidence="2">KOD1015</strain>
    </source>
</reference>
<evidence type="ECO:0000256" key="1">
    <source>
        <dbReference type="SAM" id="SignalP"/>
    </source>
</evidence>
<evidence type="ECO:0000313" key="2">
    <source>
        <dbReference type="EMBL" id="KAF9584376.1"/>
    </source>
</evidence>
<evidence type="ECO:0000313" key="3">
    <source>
        <dbReference type="Proteomes" id="UP000780801"/>
    </source>
</evidence>
<sequence>MRFSIVASMLVALALASAAVEAARECDNYSPGCKACVCHVWSDTSKCCTTEFNGGNGNCEGIKTANTGRFQACCNGKSGFSRCW</sequence>
<gene>
    <name evidence="2" type="ORF">BGW38_006689</name>
</gene>
<dbReference type="AlphaFoldDB" id="A0A9P6G0Z4"/>
<organism evidence="2 3">
    <name type="scientific">Lunasporangiospora selenospora</name>
    <dbReference type="NCBI Taxonomy" id="979761"/>
    <lineage>
        <taxon>Eukaryota</taxon>
        <taxon>Fungi</taxon>
        <taxon>Fungi incertae sedis</taxon>
        <taxon>Mucoromycota</taxon>
        <taxon>Mortierellomycotina</taxon>
        <taxon>Mortierellomycetes</taxon>
        <taxon>Mortierellales</taxon>
        <taxon>Mortierellaceae</taxon>
        <taxon>Lunasporangiospora</taxon>
    </lineage>
</organism>
<keyword evidence="3" id="KW-1185">Reference proteome</keyword>
<dbReference type="OrthoDB" id="2335437at2759"/>
<accession>A0A9P6G0Z4</accession>
<feature type="signal peptide" evidence="1">
    <location>
        <begin position="1"/>
        <end position="22"/>
    </location>
</feature>
<keyword evidence="1" id="KW-0732">Signal</keyword>